<evidence type="ECO:0000313" key="1">
    <source>
        <dbReference type="EMBL" id="MFD1992108.1"/>
    </source>
</evidence>
<reference evidence="2" key="1">
    <citation type="journal article" date="2019" name="Int. J. Syst. Evol. Microbiol.">
        <title>The Global Catalogue of Microorganisms (GCM) 10K type strain sequencing project: providing services to taxonomists for standard genome sequencing and annotation.</title>
        <authorList>
            <consortium name="The Broad Institute Genomics Platform"/>
            <consortium name="The Broad Institute Genome Sequencing Center for Infectious Disease"/>
            <person name="Wu L."/>
            <person name="Ma J."/>
        </authorList>
    </citation>
    <scope>NUCLEOTIDE SEQUENCE [LARGE SCALE GENOMIC DNA]</scope>
    <source>
        <strain evidence="2">CGMCC 1.15067</strain>
    </source>
</reference>
<keyword evidence="2" id="KW-1185">Reference proteome</keyword>
<sequence>MTIHFTWRITKYNPKYRDEKGIYLRDEWTSVSEIGSITNQDVILTIHDYISTENRYVEAILDMMSCLNIQKLSISGLEKRENTLDITNFPSLYSEKMRSLYDQATNGLWLEKDQISDISRLILREKMWCKLKCDSKMYIHFGYDFYMFIGSEMMCEDTINNIEKSGLYVEDFISPIKEED</sequence>
<proteinExistence type="predicted"/>
<dbReference type="EMBL" id="JBHUGF010000011">
    <property type="protein sequence ID" value="MFD1992108.1"/>
    <property type="molecule type" value="Genomic_DNA"/>
</dbReference>
<protein>
    <submittedName>
        <fullName evidence="1">Uncharacterized protein</fullName>
    </submittedName>
</protein>
<dbReference type="Proteomes" id="UP001597403">
    <property type="component" value="Unassembled WGS sequence"/>
</dbReference>
<comment type="caution">
    <text evidence="1">The sequence shown here is derived from an EMBL/GenBank/DDBJ whole genome shotgun (WGS) entry which is preliminary data.</text>
</comment>
<gene>
    <name evidence="1" type="ORF">ACFSGI_19255</name>
</gene>
<organism evidence="1 2">
    <name type="scientific">Paenibacillus nicotianae</name>
    <dbReference type="NCBI Taxonomy" id="1526551"/>
    <lineage>
        <taxon>Bacteria</taxon>
        <taxon>Bacillati</taxon>
        <taxon>Bacillota</taxon>
        <taxon>Bacilli</taxon>
        <taxon>Bacillales</taxon>
        <taxon>Paenibacillaceae</taxon>
        <taxon>Paenibacillus</taxon>
    </lineage>
</organism>
<name>A0ABW4UX21_9BACL</name>
<accession>A0ABW4UX21</accession>
<evidence type="ECO:0000313" key="2">
    <source>
        <dbReference type="Proteomes" id="UP001597403"/>
    </source>
</evidence>